<sequence>MVLDEDSLKFVFIATYFDPSPDVLHNLPENVKQHLDAPTDEDLLRYLQYLSGMGLHGFISDTNSVDLFKYVKPQFHFECVRDQDLDIVRHTNDFYLRKHTSVYATNLFVRDPVKQKWLLKIMVDVMNVHEHAAALGNNYMVYDGCVGYVFAKPYLDWSGARVCASDVERTNTTMYRLYLVGQELLKIFTDKNIQPPSDGQLINYHKGTPLVTNHNYVITTKDLHTSNMNKVFEFIQHELNNRNEVVKFIQRDYIFDAEHFPVDLLDELQQHYVSTTSLYKIINRFHRAEPGEKAHEIVVDRYAVDRYRKCLVFASETNVYPSLAHAEYIFIPDNYYQIRHTLNAAYAPRFGIVILAAHVFFGATKVINFDPAKDLTAFVKTKYEIGTSHKYYKIGGNYYLEESQMDENGAPVYFVVRLDKNLLVRDNLSSHTLEDLNNNWVKNTIANLFVHPL</sequence>
<dbReference type="Proteomes" id="UP000203266">
    <property type="component" value="Segment"/>
</dbReference>
<accession>A9YMK4</accession>
<organism evidence="1 2">
    <name type="scientific">Helicoverpa armigera granulovirus</name>
    <dbReference type="NCBI Taxonomy" id="489830"/>
    <lineage>
        <taxon>Viruses</taxon>
        <taxon>Viruses incertae sedis</taxon>
        <taxon>Naldaviricetes</taxon>
        <taxon>Lefavirales</taxon>
        <taxon>Baculoviridae</taxon>
        <taxon>Betabaculovirus</taxon>
        <taxon>Betabaculovirus helarmigerae</taxon>
    </lineage>
</organism>
<dbReference type="Pfam" id="PF04913">
    <property type="entry name" value="Baculo_Y142"/>
    <property type="match status" value="1"/>
</dbReference>
<dbReference type="GeneID" id="10973696"/>
<evidence type="ECO:0000313" key="2">
    <source>
        <dbReference type="Proteomes" id="UP000203266"/>
    </source>
</evidence>
<evidence type="ECO:0000313" key="1">
    <source>
        <dbReference type="EMBL" id="ABY47703.1"/>
    </source>
</evidence>
<protein>
    <submittedName>
        <fullName evidence="1">p49</fullName>
    </submittedName>
</protein>
<dbReference type="OrthoDB" id="4896at10239"/>
<reference evidence="1 2" key="1">
    <citation type="journal article" date="2008" name="Virus Genes">
        <title>Genomic sequence analysis of a granulovirus isolated from the Old World bollworm, Helicoverpa armigera.</title>
        <authorList>
            <person name="Harrison R.L."/>
            <person name="Popham H.J."/>
        </authorList>
    </citation>
    <scope>NUCLEOTIDE SEQUENCE [LARGE SCALE GENOMIC DNA]</scope>
</reference>
<proteinExistence type="predicted"/>
<dbReference type="KEGG" id="vg:10973696"/>
<dbReference type="InterPro" id="IPR006997">
    <property type="entry name" value="Baculo_Y142"/>
</dbReference>
<dbReference type="RefSeq" id="YP_001648994.1">
    <property type="nucleotide sequence ID" value="NC_010240.1"/>
</dbReference>
<name>A9YMK4_9BBAC</name>
<keyword evidence="2" id="KW-1185">Reference proteome</keyword>
<dbReference type="EMBL" id="EU255577">
    <property type="protein sequence ID" value="ABY47703.1"/>
    <property type="molecule type" value="Genomic_DNA"/>
</dbReference>